<keyword evidence="3 7" id="KW-0808">Transferase</keyword>
<dbReference type="EC" id="2.1.2.9" evidence="2"/>
<dbReference type="PANTHER" id="PTHR11138:SF5">
    <property type="entry name" value="METHIONYL-TRNA FORMYLTRANSFERASE, MITOCHONDRIAL"/>
    <property type="match status" value="1"/>
</dbReference>
<dbReference type="GO" id="GO:0004479">
    <property type="term" value="F:methionyl-tRNA formyltransferase activity"/>
    <property type="evidence" value="ECO:0007669"/>
    <property type="project" value="UniProtKB-EC"/>
</dbReference>
<dbReference type="InterPro" id="IPR044135">
    <property type="entry name" value="Met-tRNA-FMT_C"/>
</dbReference>
<evidence type="ECO:0000256" key="3">
    <source>
        <dbReference type="ARBA" id="ARBA00022679"/>
    </source>
</evidence>
<dbReference type="PANTHER" id="PTHR11138">
    <property type="entry name" value="METHIONYL-TRNA FORMYLTRANSFERASE"/>
    <property type="match status" value="1"/>
</dbReference>
<evidence type="ECO:0000256" key="2">
    <source>
        <dbReference type="ARBA" id="ARBA00012261"/>
    </source>
</evidence>
<gene>
    <name evidence="7" type="ORF">UT23_C0002G0120</name>
</gene>
<protein>
    <recommendedName>
        <fullName evidence="2">methionyl-tRNA formyltransferase</fullName>
        <ecNumber evidence="2">2.1.2.9</ecNumber>
    </recommendedName>
</protein>
<dbReference type="InterPro" id="IPR041711">
    <property type="entry name" value="Met-tRNA-FMT_N"/>
</dbReference>
<dbReference type="CDD" id="cd08704">
    <property type="entry name" value="Met_tRNA_FMT_C"/>
    <property type="match status" value="1"/>
</dbReference>
<dbReference type="Gene3D" id="3.40.50.12230">
    <property type="match status" value="1"/>
</dbReference>
<reference evidence="7 8" key="1">
    <citation type="journal article" date="2015" name="Nature">
        <title>rRNA introns, odd ribosomes, and small enigmatic genomes across a large radiation of phyla.</title>
        <authorList>
            <person name="Brown C.T."/>
            <person name="Hug L.A."/>
            <person name="Thomas B.C."/>
            <person name="Sharon I."/>
            <person name="Castelle C.J."/>
            <person name="Singh A."/>
            <person name="Wilkins M.J."/>
            <person name="Williams K.H."/>
            <person name="Banfield J.F."/>
        </authorList>
    </citation>
    <scope>NUCLEOTIDE SEQUENCE [LARGE SCALE GENOMIC DNA]</scope>
</reference>
<proteinExistence type="inferred from homology"/>
<keyword evidence="4" id="KW-0648">Protein biosynthesis</keyword>
<evidence type="ECO:0000313" key="7">
    <source>
        <dbReference type="EMBL" id="KKQ98620.1"/>
    </source>
</evidence>
<dbReference type="SUPFAM" id="SSF50486">
    <property type="entry name" value="FMT C-terminal domain-like"/>
    <property type="match status" value="1"/>
</dbReference>
<dbReference type="InterPro" id="IPR036477">
    <property type="entry name" value="Formyl_transf_N_sf"/>
</dbReference>
<organism evidence="7 8">
    <name type="scientific">Candidatus Woesebacteria bacterium GW2011_GWA1_39_12</name>
    <dbReference type="NCBI Taxonomy" id="1618549"/>
    <lineage>
        <taxon>Bacteria</taxon>
        <taxon>Candidatus Woeseibacteriota</taxon>
    </lineage>
</organism>
<evidence type="ECO:0000313" key="8">
    <source>
        <dbReference type="Proteomes" id="UP000034325"/>
    </source>
</evidence>
<feature type="domain" description="Formyl transferase C-terminal" evidence="6">
    <location>
        <begin position="245"/>
        <end position="329"/>
    </location>
</feature>
<dbReference type="EMBL" id="LBWA01000002">
    <property type="protein sequence ID" value="KKQ98620.1"/>
    <property type="molecule type" value="Genomic_DNA"/>
</dbReference>
<evidence type="ECO:0000259" key="6">
    <source>
        <dbReference type="Pfam" id="PF02911"/>
    </source>
</evidence>
<dbReference type="CDD" id="cd08646">
    <property type="entry name" value="FMT_core_Met-tRNA-FMT_N"/>
    <property type="match status" value="1"/>
</dbReference>
<dbReference type="SUPFAM" id="SSF53328">
    <property type="entry name" value="Formyltransferase"/>
    <property type="match status" value="1"/>
</dbReference>
<evidence type="ECO:0000259" key="5">
    <source>
        <dbReference type="Pfam" id="PF00551"/>
    </source>
</evidence>
<comment type="similarity">
    <text evidence="1">Belongs to the Fmt family.</text>
</comment>
<dbReference type="Proteomes" id="UP000034325">
    <property type="component" value="Unassembled WGS sequence"/>
</dbReference>
<dbReference type="GO" id="GO:0005829">
    <property type="term" value="C:cytosol"/>
    <property type="evidence" value="ECO:0007669"/>
    <property type="project" value="TreeGrafter"/>
</dbReference>
<comment type="caution">
    <text evidence="7">The sequence shown here is derived from an EMBL/GenBank/DDBJ whole genome shotgun (WGS) entry which is preliminary data.</text>
</comment>
<dbReference type="InterPro" id="IPR005793">
    <property type="entry name" value="Formyl_trans_C"/>
</dbReference>
<accession>A0A0G0ME90</accession>
<evidence type="ECO:0000256" key="1">
    <source>
        <dbReference type="ARBA" id="ARBA00010699"/>
    </source>
</evidence>
<name>A0A0G0ME90_9BACT</name>
<feature type="domain" description="Formyl transferase N-terminal" evidence="5">
    <location>
        <begin position="1"/>
        <end position="176"/>
    </location>
</feature>
<evidence type="ECO:0000256" key="4">
    <source>
        <dbReference type="ARBA" id="ARBA00022917"/>
    </source>
</evidence>
<dbReference type="Pfam" id="PF02911">
    <property type="entry name" value="Formyl_trans_C"/>
    <property type="match status" value="1"/>
</dbReference>
<dbReference type="AlphaFoldDB" id="A0A0G0ME90"/>
<sequence length="334" mass="37797">MKIIFFGTPDYVVPVLESLHRTFKPKTGESPIAAVVTQAPKPTGRKQELSYSPVDTWAFKKKVPKFFDPEDILKNKIQADLGVLASYGTIIPAEVINHFPHGILNIHPSLLPKWRGSSPIQAIIISEDQAGATIIKIDEKLDHGPIISQFKDEVLPEDTTETLRRRLFERSAEVLTTLIPPYLSGKIIPREQDHKLTTFTRETKKEDAFIPPQMLWSVVSGQWSEKQKEWKISFIGDLTVHCTPITVHNFIRAMQPWPTAWTFVRLGQRAKDKEQIRLKILKAHLESIQATGSKLPATKLVPSAQCLVPDLIQLEGKSPVSWKQFLEGYPEAKF</sequence>
<dbReference type="InterPro" id="IPR002376">
    <property type="entry name" value="Formyl_transf_N"/>
</dbReference>
<dbReference type="InterPro" id="IPR011034">
    <property type="entry name" value="Formyl_transferase-like_C_sf"/>
</dbReference>
<dbReference type="Pfam" id="PF00551">
    <property type="entry name" value="Formyl_trans_N"/>
    <property type="match status" value="1"/>
</dbReference>